<dbReference type="GO" id="GO:0009103">
    <property type="term" value="P:lipopolysaccharide biosynthetic process"/>
    <property type="evidence" value="ECO:0007669"/>
    <property type="project" value="UniProtKB-ARBA"/>
</dbReference>
<evidence type="ECO:0000256" key="6">
    <source>
        <dbReference type="ARBA" id="ARBA00022989"/>
    </source>
</evidence>
<evidence type="ECO:0000256" key="4">
    <source>
        <dbReference type="ARBA" id="ARBA00022679"/>
    </source>
</evidence>
<dbReference type="AlphaFoldDB" id="A0A1X0JMK3"/>
<keyword evidence="5 8" id="KW-0812">Transmembrane</keyword>
<feature type="transmembrane region" description="Helical" evidence="8">
    <location>
        <begin position="342"/>
        <end position="360"/>
    </location>
</feature>
<dbReference type="GO" id="GO:0005886">
    <property type="term" value="C:plasma membrane"/>
    <property type="evidence" value="ECO:0007669"/>
    <property type="project" value="UniProtKB-SubCell"/>
</dbReference>
<feature type="transmembrane region" description="Helical" evidence="8">
    <location>
        <begin position="163"/>
        <end position="195"/>
    </location>
</feature>
<feature type="transmembrane region" description="Helical" evidence="8">
    <location>
        <begin position="112"/>
        <end position="130"/>
    </location>
</feature>
<feature type="transmembrane region" description="Helical" evidence="8">
    <location>
        <begin position="283"/>
        <end position="304"/>
    </location>
</feature>
<keyword evidence="2" id="KW-1003">Cell membrane</keyword>
<dbReference type="PANTHER" id="PTHR33908">
    <property type="entry name" value="MANNOSYLTRANSFERASE YKCB-RELATED"/>
    <property type="match status" value="1"/>
</dbReference>
<keyword evidence="6 8" id="KW-1133">Transmembrane helix</keyword>
<dbReference type="InterPro" id="IPR050297">
    <property type="entry name" value="LipidA_mod_glycosyltrf_83"/>
</dbReference>
<feature type="transmembrane region" description="Helical" evidence="8">
    <location>
        <begin position="207"/>
        <end position="226"/>
    </location>
</feature>
<keyword evidence="7 8" id="KW-0472">Membrane</keyword>
<dbReference type="GO" id="GO:0016763">
    <property type="term" value="F:pentosyltransferase activity"/>
    <property type="evidence" value="ECO:0007669"/>
    <property type="project" value="TreeGrafter"/>
</dbReference>
<dbReference type="RefSeq" id="WP_083126594.1">
    <property type="nucleotide sequence ID" value="NZ_MVIM01000008.1"/>
</dbReference>
<sequence>MTSARRDGLVLAVILLIAAAVRLIGLAGRGEWDDDQGTEMLTLLHWVRDGQMPLVGPQASFATGHHGVAYYWLLAPSAFLSDVDPAVVLTTVALIGIAGVAATWWLGRTVGGPLAGHVAALLMAVSPSAIGASTFLWNANIVGPVAALAVAAAWQAWRTRELGWWVLASAATVLLVHAHLLAVLAVPPFIALFIADVFRRPRRSVRGVLAATALIMVAGLVPVLVYELHTDFAETRGISDHVFAANLGIDESVGQRLAAIPVIGWRILAGPVAGDSASAPLSAWPASVTTVAALIIAAVATTGIARRFGGWAILTTAWAIVALALIAPTLAVSYPGLPTDQYYSWLHPIVFTAIGIGVSWMWSARPVLVRCAAAAAVIVCIVSAIVVMPSFTPSAKGWPHAVHAAEKVRATLGDVPIAVTGVNKSGGAIEFPLRRSGVPIVEPSEATFLVMTCDPLFERSIGLACGGPAEIAEAALVGFPAKEGSCFYNTPRRYVCILTRQ</sequence>
<gene>
    <name evidence="9" type="ORF">BST47_16365</name>
</gene>
<feature type="transmembrane region" description="Helical" evidence="8">
    <location>
        <begin position="86"/>
        <end position="106"/>
    </location>
</feature>
<keyword evidence="3" id="KW-0328">Glycosyltransferase</keyword>
<feature type="transmembrane region" description="Helical" evidence="8">
    <location>
        <begin position="311"/>
        <end position="330"/>
    </location>
</feature>
<keyword evidence="4" id="KW-0808">Transferase</keyword>
<proteinExistence type="predicted"/>
<dbReference type="GO" id="GO:0010041">
    <property type="term" value="P:response to iron(III) ion"/>
    <property type="evidence" value="ECO:0007669"/>
    <property type="project" value="TreeGrafter"/>
</dbReference>
<evidence type="ECO:0000256" key="2">
    <source>
        <dbReference type="ARBA" id="ARBA00022475"/>
    </source>
</evidence>
<reference evidence="9 10" key="1">
    <citation type="submission" date="2017-02" db="EMBL/GenBank/DDBJ databases">
        <title>The new phylogeny of genus Mycobacterium.</title>
        <authorList>
            <person name="Tortoli E."/>
            <person name="Trovato A."/>
            <person name="Cirillo D.M."/>
        </authorList>
    </citation>
    <scope>NUCLEOTIDE SEQUENCE [LARGE SCALE GENOMIC DNA]</scope>
    <source>
        <strain evidence="9 10">DSM 44338</strain>
    </source>
</reference>
<evidence type="ECO:0000313" key="10">
    <source>
        <dbReference type="Proteomes" id="UP000192411"/>
    </source>
</evidence>
<evidence type="ECO:0000256" key="7">
    <source>
        <dbReference type="ARBA" id="ARBA00023136"/>
    </source>
</evidence>
<dbReference type="PANTHER" id="PTHR33908:SF3">
    <property type="entry name" value="UNDECAPRENYL PHOSPHATE-ALPHA-4-AMINO-4-DEOXY-L-ARABINOSE ARABINOSYL TRANSFERASE"/>
    <property type="match status" value="1"/>
</dbReference>
<evidence type="ECO:0000313" key="9">
    <source>
        <dbReference type="EMBL" id="ORB64168.1"/>
    </source>
</evidence>
<comment type="subcellular location">
    <subcellularLocation>
        <location evidence="1">Cell membrane</location>
        <topology evidence="1">Multi-pass membrane protein</topology>
    </subcellularLocation>
</comment>
<evidence type="ECO:0000256" key="1">
    <source>
        <dbReference type="ARBA" id="ARBA00004651"/>
    </source>
</evidence>
<comment type="caution">
    <text evidence="9">The sequence shown here is derived from an EMBL/GenBank/DDBJ whole genome shotgun (WGS) entry which is preliminary data.</text>
</comment>
<evidence type="ECO:0000256" key="5">
    <source>
        <dbReference type="ARBA" id="ARBA00022692"/>
    </source>
</evidence>
<accession>A0A1X0JMK3</accession>
<feature type="transmembrane region" description="Helical" evidence="8">
    <location>
        <begin position="367"/>
        <end position="388"/>
    </location>
</feature>
<dbReference type="Proteomes" id="UP000192411">
    <property type="component" value="Unassembled WGS sequence"/>
</dbReference>
<evidence type="ECO:0000256" key="8">
    <source>
        <dbReference type="SAM" id="Phobius"/>
    </source>
</evidence>
<name>A0A1X0JMK3_9MYCO</name>
<organism evidence="9 10">
    <name type="scientific">Mycolicibacterium tusciae</name>
    <dbReference type="NCBI Taxonomy" id="75922"/>
    <lineage>
        <taxon>Bacteria</taxon>
        <taxon>Bacillati</taxon>
        <taxon>Actinomycetota</taxon>
        <taxon>Actinomycetes</taxon>
        <taxon>Mycobacteriales</taxon>
        <taxon>Mycobacteriaceae</taxon>
        <taxon>Mycolicibacterium</taxon>
    </lineage>
</organism>
<protein>
    <submittedName>
        <fullName evidence="9">Uncharacterized protein</fullName>
    </submittedName>
</protein>
<keyword evidence="10" id="KW-1185">Reference proteome</keyword>
<dbReference type="STRING" id="75922.BST47_16365"/>
<evidence type="ECO:0000256" key="3">
    <source>
        <dbReference type="ARBA" id="ARBA00022676"/>
    </source>
</evidence>
<dbReference type="EMBL" id="MVIM01000008">
    <property type="protein sequence ID" value="ORB64168.1"/>
    <property type="molecule type" value="Genomic_DNA"/>
</dbReference>
<dbReference type="OrthoDB" id="4706434at2"/>